<dbReference type="EMBL" id="MU274926">
    <property type="protein sequence ID" value="KAI0086121.1"/>
    <property type="molecule type" value="Genomic_DNA"/>
</dbReference>
<proteinExistence type="predicted"/>
<evidence type="ECO:0000313" key="2">
    <source>
        <dbReference type="Proteomes" id="UP001055072"/>
    </source>
</evidence>
<organism evidence="1 2">
    <name type="scientific">Irpex rosettiformis</name>
    <dbReference type="NCBI Taxonomy" id="378272"/>
    <lineage>
        <taxon>Eukaryota</taxon>
        <taxon>Fungi</taxon>
        <taxon>Dikarya</taxon>
        <taxon>Basidiomycota</taxon>
        <taxon>Agaricomycotina</taxon>
        <taxon>Agaricomycetes</taxon>
        <taxon>Polyporales</taxon>
        <taxon>Irpicaceae</taxon>
        <taxon>Irpex</taxon>
    </lineage>
</organism>
<gene>
    <name evidence="1" type="ORF">BDY19DRAFT_908628</name>
</gene>
<sequence length="550" mass="59662">MSFVNSVEVERQSISGADDNLECGYKLQGWIVSGGQRRGREGVKEVEVTEAVKSDDKEDQVITDAQDTTRDATLAEPEPVTEAASAPTTIPLPDSPLLQPQSESALPVDEQQASGLNVGCRAYADSRNGGGGVQVKVFKRVKVEHANNFGQDINILVEGLFLQLTEAQSFAVPSKLRKPTTTLSRQDRLTLVNGLLDTVHPTLNTTTGMFQGDRISNTPFWQGTEYRHLVRTSVKLLVRSLVVPNVDASTSYGVSPLNSDSTDDVYDDFIIQIANNANNTVLNSETIGMFLALSVHLYEQTQDPQYLSAAQLSASFVTTVLYDGNAIRDGTNLGTCDAANDFWTSNSSVVIEGLSVLASIHSTYTPRLNSLISATIPYSQWTNVSDGVMIKGPTISEDANSIGVTFEFKAILVRGRTRRIRGYPVTRNSTEASFIQSFITVQLNALTDLSSITGNNLYSPKWEGPPPTQLLPWGQVDAVDILNADMGLAEDASNTMSLSPRPTSKPQCHISKKKIKLQYISPGAIGRIVSGVIVLSSLLSILLFVVICKR</sequence>
<comment type="caution">
    <text evidence="1">The sequence shown here is derived from an EMBL/GenBank/DDBJ whole genome shotgun (WGS) entry which is preliminary data.</text>
</comment>
<evidence type="ECO:0000313" key="1">
    <source>
        <dbReference type="EMBL" id="KAI0086121.1"/>
    </source>
</evidence>
<keyword evidence="2" id="KW-1185">Reference proteome</keyword>
<accession>A0ACB8TVP4</accession>
<dbReference type="Proteomes" id="UP001055072">
    <property type="component" value="Unassembled WGS sequence"/>
</dbReference>
<protein>
    <submittedName>
        <fullName evidence="1">Uncharacterized protein</fullName>
    </submittedName>
</protein>
<reference evidence="1" key="1">
    <citation type="journal article" date="2021" name="Environ. Microbiol.">
        <title>Gene family expansions and transcriptome signatures uncover fungal adaptations to wood decay.</title>
        <authorList>
            <person name="Hage H."/>
            <person name="Miyauchi S."/>
            <person name="Viragh M."/>
            <person name="Drula E."/>
            <person name="Min B."/>
            <person name="Chaduli D."/>
            <person name="Navarro D."/>
            <person name="Favel A."/>
            <person name="Norest M."/>
            <person name="Lesage-Meessen L."/>
            <person name="Balint B."/>
            <person name="Merenyi Z."/>
            <person name="de Eugenio L."/>
            <person name="Morin E."/>
            <person name="Martinez A.T."/>
            <person name="Baldrian P."/>
            <person name="Stursova M."/>
            <person name="Martinez M.J."/>
            <person name="Novotny C."/>
            <person name="Magnuson J.K."/>
            <person name="Spatafora J.W."/>
            <person name="Maurice S."/>
            <person name="Pangilinan J."/>
            <person name="Andreopoulos W."/>
            <person name="LaButti K."/>
            <person name="Hundley H."/>
            <person name="Na H."/>
            <person name="Kuo A."/>
            <person name="Barry K."/>
            <person name="Lipzen A."/>
            <person name="Henrissat B."/>
            <person name="Riley R."/>
            <person name="Ahrendt S."/>
            <person name="Nagy L.G."/>
            <person name="Grigoriev I.V."/>
            <person name="Martin F."/>
            <person name="Rosso M.N."/>
        </authorList>
    </citation>
    <scope>NUCLEOTIDE SEQUENCE</scope>
    <source>
        <strain evidence="1">CBS 384.51</strain>
    </source>
</reference>
<name>A0ACB8TVP4_9APHY</name>